<evidence type="ECO:0000259" key="2">
    <source>
        <dbReference type="Pfam" id="PF09547"/>
    </source>
</evidence>
<name>A0A9D1MMF0_9FIRM</name>
<dbReference type="PIRSF" id="PIRSF007466">
    <property type="entry name" value="SpoIVA"/>
    <property type="match status" value="1"/>
</dbReference>
<dbReference type="Pfam" id="PF09547">
    <property type="entry name" value="SpoIVA_ATPase"/>
    <property type="match status" value="1"/>
</dbReference>
<evidence type="ECO:0000313" key="6">
    <source>
        <dbReference type="Proteomes" id="UP000824145"/>
    </source>
</evidence>
<dbReference type="InterPro" id="IPR027417">
    <property type="entry name" value="P-loop_NTPase"/>
</dbReference>
<dbReference type="InterPro" id="IPR046842">
    <property type="entry name" value="SpoIVA_ATPase"/>
</dbReference>
<dbReference type="Gene3D" id="3.40.50.300">
    <property type="entry name" value="P-loop containing nucleotide triphosphate hydrolases"/>
    <property type="match status" value="1"/>
</dbReference>
<dbReference type="GO" id="GO:0005737">
    <property type="term" value="C:cytoplasm"/>
    <property type="evidence" value="ECO:0007669"/>
    <property type="project" value="UniProtKB-SubCell"/>
</dbReference>
<evidence type="ECO:0000313" key="5">
    <source>
        <dbReference type="EMBL" id="HIU62972.1"/>
    </source>
</evidence>
<dbReference type="InterPro" id="IPR014201">
    <property type="entry name" value="Spore_IV_A"/>
</dbReference>
<comment type="subcellular location">
    <subcellularLocation>
        <location evidence="1">Cytoplasm</location>
    </subcellularLocation>
</comment>
<dbReference type="Pfam" id="PF20439">
    <property type="entry name" value="SpoIVA_C"/>
    <property type="match status" value="1"/>
</dbReference>
<dbReference type="EC" id="3.6.1.-" evidence="1"/>
<gene>
    <name evidence="5" type="primary">spoIVA</name>
    <name evidence="5" type="ORF">IAB07_04335</name>
</gene>
<dbReference type="AlphaFoldDB" id="A0A9D1MMF0"/>
<comment type="catalytic activity">
    <reaction evidence="1">
        <text>ATP + H2O = ADP + phosphate + H(+)</text>
        <dbReference type="Rhea" id="RHEA:13065"/>
        <dbReference type="ChEBI" id="CHEBI:15377"/>
        <dbReference type="ChEBI" id="CHEBI:15378"/>
        <dbReference type="ChEBI" id="CHEBI:30616"/>
        <dbReference type="ChEBI" id="CHEBI:43474"/>
        <dbReference type="ChEBI" id="CHEBI:456216"/>
    </reaction>
</comment>
<evidence type="ECO:0000259" key="3">
    <source>
        <dbReference type="Pfam" id="PF20438"/>
    </source>
</evidence>
<dbReference type="Proteomes" id="UP000824145">
    <property type="component" value="Unassembled WGS sequence"/>
</dbReference>
<keyword evidence="1" id="KW-0378">Hydrolase</keyword>
<protein>
    <recommendedName>
        <fullName evidence="1">Stage IV sporulation protein A</fullName>
        <ecNumber evidence="1">3.6.1.-</ecNumber>
    </recommendedName>
    <alternativeName>
        <fullName evidence="1">Coat morphogenetic protein SpoIVA</fullName>
    </alternativeName>
</protein>
<dbReference type="SUPFAM" id="SSF52540">
    <property type="entry name" value="P-loop containing nucleoside triphosphate hydrolases"/>
    <property type="match status" value="1"/>
</dbReference>
<feature type="domain" description="Sporulation stage IV protein A C-terminal" evidence="4">
    <location>
        <begin position="418"/>
        <end position="491"/>
    </location>
</feature>
<dbReference type="EMBL" id="DVNJ01000022">
    <property type="protein sequence ID" value="HIU62972.1"/>
    <property type="molecule type" value="Genomic_DNA"/>
</dbReference>
<comment type="function">
    <text evidence="1">ATPase. Has a role at an early stage in the morphogenesis of the spore coat.</text>
</comment>
<dbReference type="NCBIfam" id="TIGR02836">
    <property type="entry name" value="spore_IV_A"/>
    <property type="match status" value="1"/>
</dbReference>
<dbReference type="InterPro" id="IPR046841">
    <property type="entry name" value="SpoIVA_middle"/>
</dbReference>
<feature type="domain" description="Stage IV sporulation protein A ATPase" evidence="2">
    <location>
        <begin position="1"/>
        <end position="237"/>
    </location>
</feature>
<evidence type="ECO:0000259" key="4">
    <source>
        <dbReference type="Pfam" id="PF20439"/>
    </source>
</evidence>
<accession>A0A9D1MMF0</accession>
<evidence type="ECO:0000256" key="1">
    <source>
        <dbReference type="PIRNR" id="PIRNR007466"/>
    </source>
</evidence>
<keyword evidence="1" id="KW-0067">ATP-binding</keyword>
<dbReference type="InterPro" id="IPR046840">
    <property type="entry name" value="SpoIVA_C"/>
</dbReference>
<proteinExistence type="predicted"/>
<dbReference type="GO" id="GO:0005524">
    <property type="term" value="F:ATP binding"/>
    <property type="evidence" value="ECO:0007669"/>
    <property type="project" value="UniProtKB-KW"/>
</dbReference>
<keyword evidence="1" id="KW-0963">Cytoplasm</keyword>
<sequence>MEKFDLYRDIAARTGGDVYIGVVGPVRTGKSTFIKNFMQSLVLPRIEDEARKARIVDELPQSADGRTIMTTQPKFVPEAAVGVQFSQGISARVRLIDCVGYPVDEAMGYTEGEKSRLVHTPWSDEEMTFEQAAEIGTRKVIKDHSTVGVIVTTDGSITGIPRSSYRAPEKRVVEEMRALGKPFAVLFNSKYPDNTEVLREAAQLQEEYGAPVIVKNAAAMTEADLIEVIGSILMQFPIKRMDYDIPKWLCTLPREADVIADIMEKVRLSCSKALRMGDAKSLAEVFEGDEFVKRASCEADPGTGTVRITLTPADGLFYRVLSQKCGVEIDDDFALINYIRHMAHAKSEYDKLKDALDEVEAVGYGVVTPDMGDLDLQQPQVVKKNGRYCVRLKASAPSLHIMRVDVETEVSPMFGGEGDSEEVIRDWLDGFGEDGEGIWDTNMFGKTLSCLAKEGLENKLRTMPGDARVKLRKTLGRIVNEGKGGVLCILL</sequence>
<organism evidence="5 6">
    <name type="scientific">Candidatus Caccalectryoclostridium excrementigallinarum</name>
    <dbReference type="NCBI Taxonomy" id="2840710"/>
    <lineage>
        <taxon>Bacteria</taxon>
        <taxon>Bacillati</taxon>
        <taxon>Bacillota</taxon>
        <taxon>Clostridia</taxon>
        <taxon>Christensenellales</taxon>
        <taxon>Christensenellaceae</taxon>
        <taxon>Christensenellaceae incertae sedis</taxon>
        <taxon>Candidatus Caccalectryoclostridium</taxon>
    </lineage>
</organism>
<keyword evidence="1" id="KW-0749">Sporulation</keyword>
<reference evidence="5" key="1">
    <citation type="submission" date="2020-10" db="EMBL/GenBank/DDBJ databases">
        <authorList>
            <person name="Gilroy R."/>
        </authorList>
    </citation>
    <scope>NUCLEOTIDE SEQUENCE</scope>
    <source>
        <strain evidence="5">9366</strain>
    </source>
</reference>
<dbReference type="GO" id="GO:0016887">
    <property type="term" value="F:ATP hydrolysis activity"/>
    <property type="evidence" value="ECO:0007669"/>
    <property type="project" value="InterPro"/>
</dbReference>
<feature type="domain" description="Stage IV sporulation protein A middle" evidence="3">
    <location>
        <begin position="238"/>
        <end position="415"/>
    </location>
</feature>
<dbReference type="Pfam" id="PF20438">
    <property type="entry name" value="SpoIVA_middle"/>
    <property type="match status" value="1"/>
</dbReference>
<keyword evidence="1" id="KW-0547">Nucleotide-binding</keyword>
<comment type="caution">
    <text evidence="5">The sequence shown here is derived from an EMBL/GenBank/DDBJ whole genome shotgun (WGS) entry which is preliminary data.</text>
</comment>
<reference evidence="5" key="2">
    <citation type="journal article" date="2021" name="PeerJ">
        <title>Extensive microbial diversity within the chicken gut microbiome revealed by metagenomics and culture.</title>
        <authorList>
            <person name="Gilroy R."/>
            <person name="Ravi A."/>
            <person name="Getino M."/>
            <person name="Pursley I."/>
            <person name="Horton D.L."/>
            <person name="Alikhan N.F."/>
            <person name="Baker D."/>
            <person name="Gharbi K."/>
            <person name="Hall N."/>
            <person name="Watson M."/>
            <person name="Adriaenssens E.M."/>
            <person name="Foster-Nyarko E."/>
            <person name="Jarju S."/>
            <person name="Secka A."/>
            <person name="Antonio M."/>
            <person name="Oren A."/>
            <person name="Chaudhuri R.R."/>
            <person name="La Ragione R."/>
            <person name="Hildebrand F."/>
            <person name="Pallen M.J."/>
        </authorList>
    </citation>
    <scope>NUCLEOTIDE SEQUENCE</scope>
    <source>
        <strain evidence="5">9366</strain>
    </source>
</reference>
<dbReference type="GO" id="GO:0030435">
    <property type="term" value="P:sporulation resulting in formation of a cellular spore"/>
    <property type="evidence" value="ECO:0007669"/>
    <property type="project" value="UniProtKB-KW"/>
</dbReference>